<reference evidence="2" key="1">
    <citation type="submission" date="2021-03" db="EMBL/GenBank/DDBJ databases">
        <authorList>
            <person name="Tagirdzhanova G."/>
        </authorList>
    </citation>
    <scope>NUCLEOTIDE SEQUENCE</scope>
</reference>
<feature type="region of interest" description="Disordered" evidence="1">
    <location>
        <begin position="224"/>
        <end position="284"/>
    </location>
</feature>
<comment type="caution">
    <text evidence="2">The sequence shown here is derived from an EMBL/GenBank/DDBJ whole genome shotgun (WGS) entry which is preliminary data.</text>
</comment>
<feature type="compositionally biased region" description="Basic and acidic residues" evidence="1">
    <location>
        <begin position="274"/>
        <end position="284"/>
    </location>
</feature>
<accession>A0A8H3PEX5</accession>
<organism evidence="2 3">
    <name type="scientific">Alectoria fallacina</name>
    <dbReference type="NCBI Taxonomy" id="1903189"/>
    <lineage>
        <taxon>Eukaryota</taxon>
        <taxon>Fungi</taxon>
        <taxon>Dikarya</taxon>
        <taxon>Ascomycota</taxon>
        <taxon>Pezizomycotina</taxon>
        <taxon>Lecanoromycetes</taxon>
        <taxon>OSLEUM clade</taxon>
        <taxon>Lecanoromycetidae</taxon>
        <taxon>Lecanorales</taxon>
        <taxon>Lecanorineae</taxon>
        <taxon>Parmeliaceae</taxon>
        <taxon>Alectoria</taxon>
    </lineage>
</organism>
<protein>
    <submittedName>
        <fullName evidence="2">Uncharacterized protein</fullName>
    </submittedName>
</protein>
<dbReference type="EMBL" id="CAJPDR010000538">
    <property type="protein sequence ID" value="CAF9939138.1"/>
    <property type="molecule type" value="Genomic_DNA"/>
</dbReference>
<gene>
    <name evidence="2" type="ORF">ALECFALPRED_007990</name>
</gene>
<keyword evidence="3" id="KW-1185">Reference proteome</keyword>
<evidence type="ECO:0000256" key="1">
    <source>
        <dbReference type="SAM" id="MobiDB-lite"/>
    </source>
</evidence>
<dbReference type="AlphaFoldDB" id="A0A8H3PEX5"/>
<proteinExistence type="predicted"/>
<dbReference type="Proteomes" id="UP000664203">
    <property type="component" value="Unassembled WGS sequence"/>
</dbReference>
<feature type="compositionally biased region" description="Basic and acidic residues" evidence="1">
    <location>
        <begin position="249"/>
        <end position="262"/>
    </location>
</feature>
<name>A0A8H3PEX5_9LECA</name>
<dbReference type="OrthoDB" id="10443935at2759"/>
<evidence type="ECO:0000313" key="3">
    <source>
        <dbReference type="Proteomes" id="UP000664203"/>
    </source>
</evidence>
<evidence type="ECO:0000313" key="2">
    <source>
        <dbReference type="EMBL" id="CAF9939138.1"/>
    </source>
</evidence>
<sequence>MVLIGVGSILSSVFNRRTFFAVYLLRGFLAAAADCAWARVTNPSRGLTQAQIDQVFASAPLYNEALVEMAKLRASSQILTMRGIIELFSNPGDFSSKYSRDIEEAKRQSQVINTYHPQLRAWIRWTNRNWASSGSLVCLLSVAALIRPRTIINFMGVRPSVLLHKLTAGVFIFNLYMSVATNSDLNHMNYVGGNLAAVLLWFLWLRRGRLGAIASSLRAFDRTGAQDSKTGRNPDPPQHANETGETPTEETKEDAANDKETQEGNAANNLAAASDDRAPENDNG</sequence>